<reference evidence="2" key="1">
    <citation type="submission" date="2020-12" db="EMBL/GenBank/DDBJ databases">
        <title>Bacterial taxonomy.</title>
        <authorList>
            <person name="Pan X."/>
        </authorList>
    </citation>
    <scope>NUCLEOTIDE SEQUENCE</scope>
    <source>
        <strain evidence="2">KCTC 52957</strain>
    </source>
</reference>
<feature type="transmembrane region" description="Helical" evidence="1">
    <location>
        <begin position="47"/>
        <end position="70"/>
    </location>
</feature>
<sequence>MVVLVWIGAGMAVLGLAILSYCIVGAWKARKAGLDDAALRARLQRLVVWNLGALMVSMLGLMVLVAGIFLA</sequence>
<keyword evidence="1" id="KW-0472">Membrane</keyword>
<keyword evidence="3" id="KW-1185">Reference proteome</keyword>
<dbReference type="AlphaFoldDB" id="A0A934M9R8"/>
<feature type="transmembrane region" description="Helical" evidence="1">
    <location>
        <begin position="6"/>
        <end position="27"/>
    </location>
</feature>
<dbReference type="RefSeq" id="WP_198916004.1">
    <property type="nucleotide sequence ID" value="NZ_JAEKPD010000007.1"/>
</dbReference>
<comment type="caution">
    <text evidence="2">The sequence shown here is derived from an EMBL/GenBank/DDBJ whole genome shotgun (WGS) entry which is preliminary data.</text>
</comment>
<evidence type="ECO:0000256" key="1">
    <source>
        <dbReference type="SAM" id="Phobius"/>
    </source>
</evidence>
<dbReference type="Proteomes" id="UP000642488">
    <property type="component" value="Unassembled WGS sequence"/>
</dbReference>
<proteinExistence type="predicted"/>
<evidence type="ECO:0000313" key="2">
    <source>
        <dbReference type="EMBL" id="MBJ3762842.1"/>
    </source>
</evidence>
<protein>
    <submittedName>
        <fullName evidence="2">Uncharacterized protein</fullName>
    </submittedName>
</protein>
<name>A0A934M9R8_9RHOB</name>
<gene>
    <name evidence="2" type="ORF">ILP92_08795</name>
</gene>
<organism evidence="2 3">
    <name type="scientific">Palleronia pontilimi</name>
    <dbReference type="NCBI Taxonomy" id="1964209"/>
    <lineage>
        <taxon>Bacteria</taxon>
        <taxon>Pseudomonadati</taxon>
        <taxon>Pseudomonadota</taxon>
        <taxon>Alphaproteobacteria</taxon>
        <taxon>Rhodobacterales</taxon>
        <taxon>Roseobacteraceae</taxon>
        <taxon>Palleronia</taxon>
    </lineage>
</organism>
<dbReference type="EMBL" id="JAEKPD010000007">
    <property type="protein sequence ID" value="MBJ3762842.1"/>
    <property type="molecule type" value="Genomic_DNA"/>
</dbReference>
<keyword evidence="1" id="KW-1133">Transmembrane helix</keyword>
<keyword evidence="1" id="KW-0812">Transmembrane</keyword>
<evidence type="ECO:0000313" key="3">
    <source>
        <dbReference type="Proteomes" id="UP000642488"/>
    </source>
</evidence>
<accession>A0A934M9R8</accession>